<dbReference type="Proteomes" id="UP000490535">
    <property type="component" value="Unassembled WGS sequence"/>
</dbReference>
<dbReference type="EMBL" id="WNDP01000006">
    <property type="protein sequence ID" value="KAF1027836.1"/>
    <property type="molecule type" value="Genomic_DNA"/>
</dbReference>
<dbReference type="AlphaFoldDB" id="A0A833PKF1"/>
<evidence type="ECO:0000313" key="1">
    <source>
        <dbReference type="EMBL" id="KAF1027836.1"/>
    </source>
</evidence>
<name>A0A833PKF1_ACIBZ</name>
<gene>
    <name evidence="1" type="ORF">GAK29_00477</name>
</gene>
<organism evidence="1 2">
    <name type="scientific">Acinetobacter bereziniae</name>
    <name type="common">Acinetobacter genomosp. 10</name>
    <dbReference type="NCBI Taxonomy" id="106648"/>
    <lineage>
        <taxon>Bacteria</taxon>
        <taxon>Pseudomonadati</taxon>
        <taxon>Pseudomonadota</taxon>
        <taxon>Gammaproteobacteria</taxon>
        <taxon>Moraxellales</taxon>
        <taxon>Moraxellaceae</taxon>
        <taxon>Acinetobacter</taxon>
    </lineage>
</organism>
<reference evidence="2" key="1">
    <citation type="journal article" date="2020" name="MBio">
        <title>Horizontal gene transfer to a defensive symbiont with a reduced genome amongst a multipartite beetle microbiome.</title>
        <authorList>
            <person name="Waterworth S.C."/>
            <person name="Florez L.V."/>
            <person name="Rees E.R."/>
            <person name="Hertweck C."/>
            <person name="Kaltenpoth M."/>
            <person name="Kwan J.C."/>
        </authorList>
    </citation>
    <scope>NUCLEOTIDE SEQUENCE [LARGE SCALE GENOMIC DNA]</scope>
</reference>
<comment type="caution">
    <text evidence="1">The sequence shown here is derived from an EMBL/GenBank/DDBJ whole genome shotgun (WGS) entry which is preliminary data.</text>
</comment>
<accession>A0A833PKF1</accession>
<protein>
    <submittedName>
        <fullName evidence="1">Uncharacterized protein</fullName>
    </submittedName>
</protein>
<sequence>MKKLILLSMILLLTEVIYAKPLELRPMLKDRFEKNCAIRQQYDFHDDKTELIEPLVSYTTKSNYVDKNVYDSATYKLKKCQLCRHSNT</sequence>
<proteinExistence type="predicted"/>
<evidence type="ECO:0000313" key="2">
    <source>
        <dbReference type="Proteomes" id="UP000490535"/>
    </source>
</evidence>